<organism evidence="2 3">
    <name type="scientific">Pleurodeles waltl</name>
    <name type="common">Iberian ribbed newt</name>
    <dbReference type="NCBI Taxonomy" id="8319"/>
    <lineage>
        <taxon>Eukaryota</taxon>
        <taxon>Metazoa</taxon>
        <taxon>Chordata</taxon>
        <taxon>Craniata</taxon>
        <taxon>Vertebrata</taxon>
        <taxon>Euteleostomi</taxon>
        <taxon>Amphibia</taxon>
        <taxon>Batrachia</taxon>
        <taxon>Caudata</taxon>
        <taxon>Salamandroidea</taxon>
        <taxon>Salamandridae</taxon>
        <taxon>Pleurodelinae</taxon>
        <taxon>Pleurodeles</taxon>
    </lineage>
</organism>
<reference evidence="2" key="1">
    <citation type="journal article" date="2022" name="bioRxiv">
        <title>Sequencing and chromosome-scale assembly of the giantPleurodeles waltlgenome.</title>
        <authorList>
            <person name="Brown T."/>
            <person name="Elewa A."/>
            <person name="Iarovenko S."/>
            <person name="Subramanian E."/>
            <person name="Araus A.J."/>
            <person name="Petzold A."/>
            <person name="Susuki M."/>
            <person name="Suzuki K.-i.T."/>
            <person name="Hayashi T."/>
            <person name="Toyoda A."/>
            <person name="Oliveira C."/>
            <person name="Osipova E."/>
            <person name="Leigh N.D."/>
            <person name="Simon A."/>
            <person name="Yun M.H."/>
        </authorList>
    </citation>
    <scope>NUCLEOTIDE SEQUENCE</scope>
    <source>
        <strain evidence="2">20211129_DDA</strain>
        <tissue evidence="2">Liver</tissue>
    </source>
</reference>
<evidence type="ECO:0000313" key="2">
    <source>
        <dbReference type="EMBL" id="KAJ1172020.1"/>
    </source>
</evidence>
<keyword evidence="3" id="KW-1185">Reference proteome</keyword>
<evidence type="ECO:0000313" key="3">
    <source>
        <dbReference type="Proteomes" id="UP001066276"/>
    </source>
</evidence>
<keyword evidence="1" id="KW-0812">Transmembrane</keyword>
<proteinExistence type="predicted"/>
<dbReference type="AlphaFoldDB" id="A0AAV7T746"/>
<evidence type="ECO:0000256" key="1">
    <source>
        <dbReference type="SAM" id="Phobius"/>
    </source>
</evidence>
<name>A0AAV7T746_PLEWA</name>
<comment type="caution">
    <text evidence="2">The sequence shown here is derived from an EMBL/GenBank/DDBJ whole genome shotgun (WGS) entry which is preliminary data.</text>
</comment>
<dbReference type="Proteomes" id="UP001066276">
    <property type="component" value="Chromosome 4_1"/>
</dbReference>
<feature type="transmembrane region" description="Helical" evidence="1">
    <location>
        <begin position="85"/>
        <end position="104"/>
    </location>
</feature>
<accession>A0AAV7T746</accession>
<gene>
    <name evidence="2" type="ORF">NDU88_003876</name>
</gene>
<dbReference type="EMBL" id="JANPWB010000007">
    <property type="protein sequence ID" value="KAJ1172020.1"/>
    <property type="molecule type" value="Genomic_DNA"/>
</dbReference>
<keyword evidence="1" id="KW-0472">Membrane</keyword>
<keyword evidence="1" id="KW-1133">Transmembrane helix</keyword>
<protein>
    <submittedName>
        <fullName evidence="2">Uncharacterized protein</fullName>
    </submittedName>
</protein>
<sequence length="120" mass="13344">MLRKPWASNYIVELNSASGERVVGTDGAMQVFTDLFAELYAEPPGLDVEAAQGYFSEISLLSLDDSHRSYLDVPFSVVFYSPTDIFQVLFFAFVIVNVPIRLSVSGTGHVLQDRGVMWSM</sequence>